<feature type="signal peptide" evidence="1">
    <location>
        <begin position="1"/>
        <end position="22"/>
    </location>
</feature>
<feature type="chain" id="PRO_5043562569" description="Secreted protein" evidence="1">
    <location>
        <begin position="23"/>
        <end position="85"/>
    </location>
</feature>
<keyword evidence="1" id="KW-0732">Signal</keyword>
<evidence type="ECO:0000256" key="1">
    <source>
        <dbReference type="SAM" id="SignalP"/>
    </source>
</evidence>
<evidence type="ECO:0008006" key="4">
    <source>
        <dbReference type="Google" id="ProtNLM"/>
    </source>
</evidence>
<accession>A0AAV4TX35</accession>
<sequence>MTSIQCNVVTIFLFVLCSSVTGNRTVLNDSKVRQYLAQQRQQQASSRTGDPCHGSMRTDAALDAASVKSNLLLSGWLQIRCQQGI</sequence>
<dbReference type="Proteomes" id="UP001054945">
    <property type="component" value="Unassembled WGS sequence"/>
</dbReference>
<reference evidence="2 3" key="1">
    <citation type="submission" date="2021-06" db="EMBL/GenBank/DDBJ databases">
        <title>Caerostris extrusa draft genome.</title>
        <authorList>
            <person name="Kono N."/>
            <person name="Arakawa K."/>
        </authorList>
    </citation>
    <scope>NUCLEOTIDE SEQUENCE [LARGE SCALE GENOMIC DNA]</scope>
</reference>
<dbReference type="EMBL" id="BPLR01011942">
    <property type="protein sequence ID" value="GIY50121.1"/>
    <property type="molecule type" value="Genomic_DNA"/>
</dbReference>
<name>A0AAV4TX35_CAEEX</name>
<dbReference type="AlphaFoldDB" id="A0AAV4TX35"/>
<protein>
    <recommendedName>
        <fullName evidence="4">Secreted protein</fullName>
    </recommendedName>
</protein>
<gene>
    <name evidence="2" type="ORF">CEXT_273661</name>
</gene>
<keyword evidence="3" id="KW-1185">Reference proteome</keyword>
<organism evidence="2 3">
    <name type="scientific">Caerostris extrusa</name>
    <name type="common">Bark spider</name>
    <name type="synonym">Caerostris bankana</name>
    <dbReference type="NCBI Taxonomy" id="172846"/>
    <lineage>
        <taxon>Eukaryota</taxon>
        <taxon>Metazoa</taxon>
        <taxon>Ecdysozoa</taxon>
        <taxon>Arthropoda</taxon>
        <taxon>Chelicerata</taxon>
        <taxon>Arachnida</taxon>
        <taxon>Araneae</taxon>
        <taxon>Araneomorphae</taxon>
        <taxon>Entelegynae</taxon>
        <taxon>Araneoidea</taxon>
        <taxon>Araneidae</taxon>
        <taxon>Caerostris</taxon>
    </lineage>
</organism>
<proteinExistence type="predicted"/>
<comment type="caution">
    <text evidence="2">The sequence shown here is derived from an EMBL/GenBank/DDBJ whole genome shotgun (WGS) entry which is preliminary data.</text>
</comment>
<feature type="non-terminal residue" evidence="2">
    <location>
        <position position="85"/>
    </location>
</feature>
<evidence type="ECO:0000313" key="3">
    <source>
        <dbReference type="Proteomes" id="UP001054945"/>
    </source>
</evidence>
<evidence type="ECO:0000313" key="2">
    <source>
        <dbReference type="EMBL" id="GIY50121.1"/>
    </source>
</evidence>